<dbReference type="Gene3D" id="1.20.1280.50">
    <property type="match status" value="1"/>
</dbReference>
<dbReference type="PANTHER" id="PTHR31672">
    <property type="entry name" value="BNACNNG10540D PROTEIN"/>
    <property type="match status" value="1"/>
</dbReference>
<feature type="domain" description="F-box" evidence="1">
    <location>
        <begin position="1"/>
        <end position="46"/>
    </location>
</feature>
<dbReference type="Pfam" id="PF00646">
    <property type="entry name" value="F-box"/>
    <property type="match status" value="1"/>
</dbReference>
<organism evidence="2 3">
    <name type="scientific">Cardamine amara subsp. amara</name>
    <dbReference type="NCBI Taxonomy" id="228776"/>
    <lineage>
        <taxon>Eukaryota</taxon>
        <taxon>Viridiplantae</taxon>
        <taxon>Streptophyta</taxon>
        <taxon>Embryophyta</taxon>
        <taxon>Tracheophyta</taxon>
        <taxon>Spermatophyta</taxon>
        <taxon>Magnoliopsida</taxon>
        <taxon>eudicotyledons</taxon>
        <taxon>Gunneridae</taxon>
        <taxon>Pentapetalae</taxon>
        <taxon>rosids</taxon>
        <taxon>malvids</taxon>
        <taxon>Brassicales</taxon>
        <taxon>Brassicaceae</taxon>
        <taxon>Cardamineae</taxon>
        <taxon>Cardamine</taxon>
    </lineage>
</organism>
<evidence type="ECO:0000313" key="3">
    <source>
        <dbReference type="Proteomes" id="UP001558713"/>
    </source>
</evidence>
<dbReference type="SUPFAM" id="SSF50965">
    <property type="entry name" value="Galactose oxidase, central domain"/>
    <property type="match status" value="1"/>
</dbReference>
<dbReference type="EMBL" id="JBANAX010000556">
    <property type="protein sequence ID" value="KAL1203487.1"/>
    <property type="molecule type" value="Genomic_DNA"/>
</dbReference>
<dbReference type="Proteomes" id="UP001558713">
    <property type="component" value="Unassembled WGS sequence"/>
</dbReference>
<dbReference type="InterPro" id="IPR011043">
    <property type="entry name" value="Gal_Oxase/kelch_b-propeller"/>
</dbReference>
<dbReference type="InterPro" id="IPR006527">
    <property type="entry name" value="F-box-assoc_dom_typ1"/>
</dbReference>
<keyword evidence="3" id="KW-1185">Reference proteome</keyword>
<comment type="caution">
    <text evidence="2">The sequence shown here is derived from an EMBL/GenBank/DDBJ whole genome shotgun (WGS) entry which is preliminary data.</text>
</comment>
<dbReference type="SUPFAM" id="SSF81383">
    <property type="entry name" value="F-box domain"/>
    <property type="match status" value="1"/>
</dbReference>
<dbReference type="InterPro" id="IPR050796">
    <property type="entry name" value="SCF_F-box_component"/>
</dbReference>
<protein>
    <submittedName>
        <fullName evidence="2">F-box/LRR-repeat/kelch-repeat protein</fullName>
    </submittedName>
</protein>
<gene>
    <name evidence="2" type="ORF">V5N11_009848</name>
</gene>
<sequence length="353" mass="41475">MVRSYLPFDLVEEILYRAPTISLGNLKFTCKRWNALFKDPEFIKKNMELGVNQNSVIMFNNFKIYSLSINLNKVHNSSINFSRSLSKSEQVDIYQVFHCNGLLLCSMKEADKPKLVVVNPCTSQTRWIKPIYHMHDRYALGYEKNNNKSSYKILRFWYGSNQLEILDLKSNSWRVLDDTPPKEDLCTYGRGMSLKGNTYWISSLLSKFDILSFDFTTERFIRLPIPFQKLPLNNIALSVVRDEKLLLLHSRSYRQLMEIWVSNKIDDTEISWSKSFTLCLRGKFDNTFLNSVSFLIDEEKKVVVCCGRNGRCRKNMIYIFGKHGRCRKFDYDPNQSNSCWPFFFSYVPSLVRV</sequence>
<name>A0ABD1A9P6_CARAN</name>
<dbReference type="InterPro" id="IPR036047">
    <property type="entry name" value="F-box-like_dom_sf"/>
</dbReference>
<accession>A0ABD1A9P6</accession>
<reference evidence="2 3" key="1">
    <citation type="submission" date="2024-04" db="EMBL/GenBank/DDBJ databases">
        <title>Genome assembly C_amara_ONT_v2.</title>
        <authorList>
            <person name="Yant L."/>
            <person name="Moore C."/>
            <person name="Slenker M."/>
        </authorList>
    </citation>
    <scope>NUCLEOTIDE SEQUENCE [LARGE SCALE GENOMIC DNA]</scope>
    <source>
        <tissue evidence="2">Leaf</tissue>
    </source>
</reference>
<dbReference type="InterPro" id="IPR017451">
    <property type="entry name" value="F-box-assoc_interact_dom"/>
</dbReference>
<dbReference type="PANTHER" id="PTHR31672:SF13">
    <property type="entry name" value="F-BOX PROTEIN CPR30-LIKE"/>
    <property type="match status" value="1"/>
</dbReference>
<evidence type="ECO:0000259" key="1">
    <source>
        <dbReference type="PROSITE" id="PS50181"/>
    </source>
</evidence>
<dbReference type="AlphaFoldDB" id="A0ABD1A9P6"/>
<dbReference type="CDD" id="cd22157">
    <property type="entry name" value="F-box_AtFBW1-like"/>
    <property type="match status" value="1"/>
</dbReference>
<dbReference type="PROSITE" id="PS50181">
    <property type="entry name" value="FBOX"/>
    <property type="match status" value="1"/>
</dbReference>
<dbReference type="Pfam" id="PF07734">
    <property type="entry name" value="FBA_1"/>
    <property type="match status" value="1"/>
</dbReference>
<dbReference type="SMART" id="SM00256">
    <property type="entry name" value="FBOX"/>
    <property type="match status" value="1"/>
</dbReference>
<proteinExistence type="predicted"/>
<dbReference type="InterPro" id="IPR001810">
    <property type="entry name" value="F-box_dom"/>
</dbReference>
<dbReference type="NCBIfam" id="TIGR01640">
    <property type="entry name" value="F_box_assoc_1"/>
    <property type="match status" value="1"/>
</dbReference>
<evidence type="ECO:0000313" key="2">
    <source>
        <dbReference type="EMBL" id="KAL1203487.1"/>
    </source>
</evidence>